<organism evidence="17 18">
    <name type="scientific">Penicillium steckii</name>
    <dbReference type="NCBI Taxonomy" id="303698"/>
    <lineage>
        <taxon>Eukaryota</taxon>
        <taxon>Fungi</taxon>
        <taxon>Dikarya</taxon>
        <taxon>Ascomycota</taxon>
        <taxon>Pezizomycotina</taxon>
        <taxon>Eurotiomycetes</taxon>
        <taxon>Eurotiomycetidae</taxon>
        <taxon>Eurotiales</taxon>
        <taxon>Aspergillaceae</taxon>
        <taxon>Penicillium</taxon>
    </lineage>
</organism>
<name>A0A1V6TMK7_9EURO</name>
<evidence type="ECO:0000256" key="2">
    <source>
        <dbReference type="ARBA" id="ARBA00004574"/>
    </source>
</evidence>
<dbReference type="SUPFAM" id="SSF48403">
    <property type="entry name" value="Ankyrin repeat"/>
    <property type="match status" value="1"/>
</dbReference>
<comment type="caution">
    <text evidence="17">The sequence shown here is derived from an EMBL/GenBank/DDBJ whole genome shotgun (WGS) entry which is preliminary data.</text>
</comment>
<dbReference type="InterPro" id="IPR002110">
    <property type="entry name" value="Ankyrin_rpt"/>
</dbReference>
<dbReference type="InterPro" id="IPR000719">
    <property type="entry name" value="Prot_kinase_dom"/>
</dbReference>
<feature type="repeat" description="ANK" evidence="14">
    <location>
        <begin position="616"/>
        <end position="648"/>
    </location>
</feature>
<evidence type="ECO:0000256" key="4">
    <source>
        <dbReference type="ARBA" id="ARBA00012513"/>
    </source>
</evidence>
<dbReference type="PROSITE" id="PS50297">
    <property type="entry name" value="ANK_REP_REGION"/>
    <property type="match status" value="2"/>
</dbReference>
<reference evidence="18" key="1">
    <citation type="journal article" date="2017" name="Nat. Microbiol.">
        <title>Global analysis of biosynthetic gene clusters reveals vast potential of secondary metabolite production in Penicillium species.</title>
        <authorList>
            <person name="Nielsen J.C."/>
            <person name="Grijseels S."/>
            <person name="Prigent S."/>
            <person name="Ji B."/>
            <person name="Dainat J."/>
            <person name="Nielsen K.F."/>
            <person name="Frisvad J.C."/>
            <person name="Workman M."/>
            <person name="Nielsen J."/>
        </authorList>
    </citation>
    <scope>NUCLEOTIDE SEQUENCE [LARGE SCALE GENOMIC DNA]</scope>
    <source>
        <strain evidence="18">IBT 24891</strain>
    </source>
</reference>
<dbReference type="EC" id="2.7.11.1" evidence="4"/>
<dbReference type="EMBL" id="MLKD01000004">
    <property type="protein sequence ID" value="OQE27612.1"/>
    <property type="molecule type" value="Genomic_DNA"/>
</dbReference>
<evidence type="ECO:0000256" key="11">
    <source>
        <dbReference type="ARBA" id="ARBA00033194"/>
    </source>
</evidence>
<evidence type="ECO:0000256" key="9">
    <source>
        <dbReference type="ARBA" id="ARBA00023043"/>
    </source>
</evidence>
<evidence type="ECO:0000256" key="5">
    <source>
        <dbReference type="ARBA" id="ARBA00013948"/>
    </source>
</evidence>
<dbReference type="AlphaFoldDB" id="A0A1V6TMK7"/>
<dbReference type="PROSITE" id="PS50011">
    <property type="entry name" value="PROTEIN_KINASE_DOM"/>
    <property type="match status" value="1"/>
</dbReference>
<keyword evidence="9 14" id="KW-0040">ANK repeat</keyword>
<comment type="catalytic activity">
    <reaction evidence="12">
        <text>L-threonyl-[protein] + ATP = O-phospho-L-threonyl-[protein] + ADP + H(+)</text>
        <dbReference type="Rhea" id="RHEA:46608"/>
        <dbReference type="Rhea" id="RHEA-COMP:11060"/>
        <dbReference type="Rhea" id="RHEA-COMP:11605"/>
        <dbReference type="ChEBI" id="CHEBI:15378"/>
        <dbReference type="ChEBI" id="CHEBI:30013"/>
        <dbReference type="ChEBI" id="CHEBI:30616"/>
        <dbReference type="ChEBI" id="CHEBI:61977"/>
        <dbReference type="ChEBI" id="CHEBI:456216"/>
        <dbReference type="EC" id="2.7.11.1"/>
    </reaction>
</comment>
<keyword evidence="7" id="KW-0677">Repeat</keyword>
<dbReference type="PANTHER" id="PTHR24198">
    <property type="entry name" value="ANKYRIN REPEAT AND PROTEIN KINASE DOMAIN-CONTAINING PROTEIN"/>
    <property type="match status" value="1"/>
</dbReference>
<evidence type="ECO:0000256" key="14">
    <source>
        <dbReference type="PROSITE-ProRule" id="PRU00023"/>
    </source>
</evidence>
<dbReference type="InterPro" id="IPR011009">
    <property type="entry name" value="Kinase-like_dom_sf"/>
</dbReference>
<comment type="function">
    <text evidence="1">Component of the EKC/KEOPS complex that is required for the formation of a threonylcarbamoyl group on adenosine at position 37 (t(6)A37) in tRNAs that read codons beginning with adenine. The complex is probably involved in the transfer of the threonylcarbamoyl moiety of threonylcarbamoyl-AMP (TC-AMP) to the N6 group of A37. BUD32 has ATPase activity in the context of the EKC/KEOPS complex and likely plays a supporting role to the catalytic subunit KAE1. The EKC/KEOPS complex also promotes both telomere uncapping and telomere elongation. The complex is required for efficient recruitment of transcriptional coactivators.</text>
</comment>
<dbReference type="Pfam" id="PF12796">
    <property type="entry name" value="Ank_2"/>
    <property type="match status" value="2"/>
</dbReference>
<dbReference type="InterPro" id="IPR008266">
    <property type="entry name" value="Tyr_kinase_AS"/>
</dbReference>
<evidence type="ECO:0000256" key="1">
    <source>
        <dbReference type="ARBA" id="ARBA00003747"/>
    </source>
</evidence>
<dbReference type="InterPro" id="IPR036770">
    <property type="entry name" value="Ankyrin_rpt-contain_sf"/>
</dbReference>
<comment type="catalytic activity">
    <reaction evidence="13">
        <text>L-seryl-[protein] + ATP = O-phospho-L-seryl-[protein] + ADP + H(+)</text>
        <dbReference type="Rhea" id="RHEA:17989"/>
        <dbReference type="Rhea" id="RHEA-COMP:9863"/>
        <dbReference type="Rhea" id="RHEA-COMP:11604"/>
        <dbReference type="ChEBI" id="CHEBI:15378"/>
        <dbReference type="ChEBI" id="CHEBI:29999"/>
        <dbReference type="ChEBI" id="CHEBI:30616"/>
        <dbReference type="ChEBI" id="CHEBI:83421"/>
        <dbReference type="ChEBI" id="CHEBI:456216"/>
        <dbReference type="EC" id="2.7.11.1"/>
    </reaction>
</comment>
<dbReference type="PROSITE" id="PS50088">
    <property type="entry name" value="ANK_REPEAT"/>
    <property type="match status" value="2"/>
</dbReference>
<gene>
    <name evidence="17" type="ORF">PENSTE_c004G10248</name>
</gene>
<sequence length="824" mass="93315">MSWIAELDTIRKQLYNSTQNIGRTDTNVTFIPYDRIQAVWAGERLDRFLRDALCDPDHGTDQAISDAQIREAHDDLLRMISLLVGIHWSDWSRFKEIFFLHPTAATERRDNHIKNLTYNDLKDDSFLGDTPFIVQFLQNRWAYIPIVLDGDMKESFEADTRLPLVRQDNSVRRGGSGEMTKEKIPPNYIFLGHLNASLGLSKQINSDELVVARKRFRSNGSATACFNEMRQLRFIQSSLSVNKRIVYPLAAVKIGTEQNIIMPWSDMDLEDYLNGGYRSMNPDSCLLQDLVKEAGQLAAALEFLHHGLQIRLESSLHVFQHHAIIHADFRPRNILVFKQSDSSTGTWAITDFGSSQQSIRSVSKERHDSGFSSTRNSYAAPFGGVYSAPDAHAHTRSDIWSFGCILVRVFYLGFEHSLTNQPEFDASRHRSYNWQDIRNAFFEGAPPALNHDVRSWIESLPTRYRQVHSIEFLTKMKDLLFSMLKIDLNDRPRAFDVRSSLHELYNIASGVAPESVDSTSKESFPNTPITQRRSSTSTRRSIDRSSDRIGVGVLVCSIESDDVENVRDCLRNDPDMEEECKGDRPLIHAIMRGIPSIVQALLDHKPDLDVRSCSSKGETPLHLATLKGDVEVVRVLIDALIQNGFQDSLNKLFKDKTPLMVAALEGHVAVVSLLLDKHADTTICTGENREDCLHHAVRNINAQEDLIRAFVGKMDFNQAPEGYETPLMKHISLGIKEQYGTSEVDSLWLKKFNVLIEGKGDVKRVYPLGSPLQLAIENGKVDIARALLRAGAPPPQNMKLSKAMRDMIRRESPEPVRSSFSWLR</sequence>
<dbReference type="Proteomes" id="UP000191285">
    <property type="component" value="Unassembled WGS sequence"/>
</dbReference>
<dbReference type="GO" id="GO:0000781">
    <property type="term" value="C:chromosome, telomeric region"/>
    <property type="evidence" value="ECO:0007669"/>
    <property type="project" value="UniProtKB-SubCell"/>
</dbReference>
<proteinExistence type="predicted"/>
<feature type="compositionally biased region" description="Polar residues" evidence="15">
    <location>
        <begin position="516"/>
        <end position="531"/>
    </location>
</feature>
<dbReference type="SMART" id="SM00220">
    <property type="entry name" value="S_TKc"/>
    <property type="match status" value="1"/>
</dbReference>
<evidence type="ECO:0000256" key="6">
    <source>
        <dbReference type="ARBA" id="ARBA00019973"/>
    </source>
</evidence>
<dbReference type="SUPFAM" id="SSF56112">
    <property type="entry name" value="Protein kinase-like (PK-like)"/>
    <property type="match status" value="1"/>
</dbReference>
<evidence type="ECO:0000256" key="15">
    <source>
        <dbReference type="SAM" id="MobiDB-lite"/>
    </source>
</evidence>
<dbReference type="PROSITE" id="PS00109">
    <property type="entry name" value="PROTEIN_KINASE_TYR"/>
    <property type="match status" value="1"/>
</dbReference>
<dbReference type="SMART" id="SM00248">
    <property type="entry name" value="ANK"/>
    <property type="match status" value="5"/>
</dbReference>
<protein>
    <recommendedName>
        <fullName evidence="6">EKC/KEOPS complex subunit BUD32</fullName>
        <ecNumber evidence="4">2.7.11.1</ecNumber>
    </recommendedName>
    <alternativeName>
        <fullName evidence="10 11">Atypical Serine/threonine protein kinase BUD32</fullName>
    </alternativeName>
    <alternativeName>
        <fullName evidence="5">EKC/KEOPS complex subunit bud32</fullName>
    </alternativeName>
</protein>
<evidence type="ECO:0000313" key="18">
    <source>
        <dbReference type="Proteomes" id="UP000191285"/>
    </source>
</evidence>
<feature type="repeat" description="ANK" evidence="14">
    <location>
        <begin position="654"/>
        <end position="686"/>
    </location>
</feature>
<keyword evidence="18" id="KW-1185">Reference proteome</keyword>
<evidence type="ECO:0000256" key="8">
    <source>
        <dbReference type="ARBA" id="ARBA00022895"/>
    </source>
</evidence>
<evidence type="ECO:0000313" key="17">
    <source>
        <dbReference type="EMBL" id="OQE27612.1"/>
    </source>
</evidence>
<dbReference type="GO" id="GO:0005524">
    <property type="term" value="F:ATP binding"/>
    <property type="evidence" value="ECO:0007669"/>
    <property type="project" value="InterPro"/>
</dbReference>
<keyword evidence="8" id="KW-0158">Chromosome</keyword>
<evidence type="ECO:0000256" key="12">
    <source>
        <dbReference type="ARBA" id="ARBA00047899"/>
    </source>
</evidence>
<accession>A0A1V6TMK7</accession>
<dbReference type="Pfam" id="PF00069">
    <property type="entry name" value="Pkinase"/>
    <property type="match status" value="1"/>
</dbReference>
<keyword evidence="8" id="KW-0779">Telomere</keyword>
<dbReference type="STRING" id="303698.A0A1V6TMK7"/>
<evidence type="ECO:0000256" key="7">
    <source>
        <dbReference type="ARBA" id="ARBA00022737"/>
    </source>
</evidence>
<feature type="domain" description="Protein kinase" evidence="16">
    <location>
        <begin position="165"/>
        <end position="505"/>
    </location>
</feature>
<evidence type="ECO:0000256" key="10">
    <source>
        <dbReference type="ARBA" id="ARBA00030980"/>
    </source>
</evidence>
<feature type="region of interest" description="Disordered" evidence="15">
    <location>
        <begin position="515"/>
        <end position="544"/>
    </location>
</feature>
<comment type="subcellular location">
    <subcellularLocation>
        <location evidence="2">Chromosome</location>
        <location evidence="2">Telomere</location>
    </subcellularLocation>
</comment>
<dbReference type="OrthoDB" id="5986190at2759"/>
<evidence type="ECO:0000259" key="16">
    <source>
        <dbReference type="PROSITE" id="PS50011"/>
    </source>
</evidence>
<dbReference type="Gene3D" id="1.25.40.20">
    <property type="entry name" value="Ankyrin repeat-containing domain"/>
    <property type="match status" value="1"/>
</dbReference>
<dbReference type="PANTHER" id="PTHR24198:SF165">
    <property type="entry name" value="ANKYRIN REPEAT-CONTAINING PROTEIN-RELATED"/>
    <property type="match status" value="1"/>
</dbReference>
<evidence type="ECO:0000256" key="13">
    <source>
        <dbReference type="ARBA" id="ARBA00048679"/>
    </source>
</evidence>
<dbReference type="Gene3D" id="1.10.510.10">
    <property type="entry name" value="Transferase(Phosphotransferase) domain 1"/>
    <property type="match status" value="1"/>
</dbReference>
<dbReference type="GO" id="GO:0004674">
    <property type="term" value="F:protein serine/threonine kinase activity"/>
    <property type="evidence" value="ECO:0007669"/>
    <property type="project" value="UniProtKB-EC"/>
</dbReference>
<evidence type="ECO:0000256" key="3">
    <source>
        <dbReference type="ARBA" id="ARBA00011534"/>
    </source>
</evidence>
<comment type="subunit">
    <text evidence="3">Component of the EKC/KEOPS complex composed of at least BUD32, CGI121, GON7, KAE1 and PCC1; the whole complex dimerizes.</text>
</comment>